<keyword evidence="2" id="KW-0812">Transmembrane</keyword>
<name>A0AAQ3QNK3_9LILI</name>
<protein>
    <submittedName>
        <fullName evidence="3">Uncharacterized protein</fullName>
    </submittedName>
</protein>
<proteinExistence type="predicted"/>
<evidence type="ECO:0000256" key="1">
    <source>
        <dbReference type="SAM" id="MobiDB-lite"/>
    </source>
</evidence>
<dbReference type="PANTHER" id="PTHR35095:SF1">
    <property type="entry name" value="OS05G0143300 PROTEIN"/>
    <property type="match status" value="1"/>
</dbReference>
<keyword evidence="2" id="KW-0472">Membrane</keyword>
<accession>A0AAQ3QNK3</accession>
<organism evidence="3 4">
    <name type="scientific">Canna indica</name>
    <name type="common">Indian-shot</name>
    <dbReference type="NCBI Taxonomy" id="4628"/>
    <lineage>
        <taxon>Eukaryota</taxon>
        <taxon>Viridiplantae</taxon>
        <taxon>Streptophyta</taxon>
        <taxon>Embryophyta</taxon>
        <taxon>Tracheophyta</taxon>
        <taxon>Spermatophyta</taxon>
        <taxon>Magnoliopsida</taxon>
        <taxon>Liliopsida</taxon>
        <taxon>Zingiberales</taxon>
        <taxon>Cannaceae</taxon>
        <taxon>Canna</taxon>
    </lineage>
</organism>
<evidence type="ECO:0000313" key="4">
    <source>
        <dbReference type="Proteomes" id="UP001327560"/>
    </source>
</evidence>
<keyword evidence="4" id="KW-1185">Reference proteome</keyword>
<dbReference type="PANTHER" id="PTHR35095">
    <property type="entry name" value="OS05G0143300 PROTEIN"/>
    <property type="match status" value="1"/>
</dbReference>
<feature type="region of interest" description="Disordered" evidence="1">
    <location>
        <begin position="245"/>
        <end position="288"/>
    </location>
</feature>
<feature type="transmembrane region" description="Helical" evidence="2">
    <location>
        <begin position="330"/>
        <end position="353"/>
    </location>
</feature>
<sequence>MAEFSLLASAAFPPAILLQEHQGLFKNLKEFQNLLPLNIRKQDVFRSGSIQFNAQNVEDLGRPMPLLSDNSQYARLSPMIEKSLLIDMQGSHPDSVLFSLRIAEKCIRNEKIMKFLMSGSKFAEGHGLDISLLSEVMGLQDVTIDMLPSPNGLVDDEFPIYEADINDSKHPLHLHKQIYAPEPQLDFVRSLSDNSYFTVHADGRILFADSAAQIEDLLSIVSEFNVPKKSVIGSKQSLLVPYFTSRKGRGRPQTQKQVPSPTVAPSKSPGNAKLKTLPKKKKNKKLGKEHDLYDRNGIRACESLLSLILDKNGNSIILSVKKSGSEISELLTQFSAVVAGTGLAVIVSVLLKLACGRVPWSATRLMNTGFGFGLFWVSWAIIGLRDAITFVSKNLGKMNFKEEEIASTIERSTKDILFRAVVLLAVTVLRFG</sequence>
<dbReference type="EMBL" id="CP136897">
    <property type="protein sequence ID" value="WOL16033.1"/>
    <property type="molecule type" value="Genomic_DNA"/>
</dbReference>
<feature type="compositionally biased region" description="Basic residues" evidence="1">
    <location>
        <begin position="276"/>
        <end position="285"/>
    </location>
</feature>
<feature type="compositionally biased region" description="Polar residues" evidence="1">
    <location>
        <begin position="252"/>
        <end position="269"/>
    </location>
</feature>
<feature type="transmembrane region" description="Helical" evidence="2">
    <location>
        <begin position="365"/>
        <end position="384"/>
    </location>
</feature>
<reference evidence="3 4" key="1">
    <citation type="submission" date="2023-10" db="EMBL/GenBank/DDBJ databases">
        <title>Chromosome-scale genome assembly provides insights into flower coloration mechanisms of Canna indica.</title>
        <authorList>
            <person name="Li C."/>
        </authorList>
    </citation>
    <scope>NUCLEOTIDE SEQUENCE [LARGE SCALE GENOMIC DNA]</scope>
    <source>
        <tissue evidence="3">Flower</tissue>
    </source>
</reference>
<evidence type="ECO:0000256" key="2">
    <source>
        <dbReference type="SAM" id="Phobius"/>
    </source>
</evidence>
<gene>
    <name evidence="3" type="ORF">Cni_G24815</name>
</gene>
<evidence type="ECO:0000313" key="3">
    <source>
        <dbReference type="EMBL" id="WOL16033.1"/>
    </source>
</evidence>
<dbReference type="Proteomes" id="UP001327560">
    <property type="component" value="Chromosome 8"/>
</dbReference>
<dbReference type="AlphaFoldDB" id="A0AAQ3QNK3"/>
<keyword evidence="2" id="KW-1133">Transmembrane helix</keyword>